<evidence type="ECO:0000313" key="4">
    <source>
        <dbReference type="EMBL" id="MFC3881708.1"/>
    </source>
</evidence>
<proteinExistence type="predicted"/>
<keyword evidence="5" id="KW-1185">Reference proteome</keyword>
<feature type="signal peptide" evidence="1">
    <location>
        <begin position="1"/>
        <end position="25"/>
    </location>
</feature>
<comment type="caution">
    <text evidence="4">The sequence shown here is derived from an EMBL/GenBank/DDBJ whole genome shotgun (WGS) entry which is preliminary data.</text>
</comment>
<dbReference type="Pfam" id="PF16411">
    <property type="entry name" value="SusF_SusE"/>
    <property type="match status" value="1"/>
</dbReference>
<dbReference type="Proteomes" id="UP001595805">
    <property type="component" value="Unassembled WGS sequence"/>
</dbReference>
<dbReference type="Gene3D" id="2.60.40.3620">
    <property type="match status" value="2"/>
</dbReference>
<dbReference type="InterPro" id="IPR025970">
    <property type="entry name" value="SusE"/>
</dbReference>
<dbReference type="EMBL" id="JBHRZS010000007">
    <property type="protein sequence ID" value="MFC3881708.1"/>
    <property type="molecule type" value="Genomic_DNA"/>
</dbReference>
<protein>
    <submittedName>
        <fullName evidence="4">SusE domain-containing protein</fullName>
    </submittedName>
</protein>
<dbReference type="InterPro" id="IPR032187">
    <property type="entry name" value="SusF/SusE-like_C"/>
</dbReference>
<dbReference type="PROSITE" id="PS51257">
    <property type="entry name" value="PROKAR_LIPOPROTEIN"/>
    <property type="match status" value="1"/>
</dbReference>
<sequence>MKVLSKIGWVLALFPLILACEPYEAPPIIPQTGSVLVSPENGGNLVLSIENAEQVIPFQVTIPDFGMDGNVTYILEMDAAGASFASPVEVGNSATTTIEVVTQELNEALVAKGLPVGTSSEVEFRVKSSIDVALMPIYGNTTTLNVTPYDAFVDFPALYVPGDYQGWNPGNEMTVLKSVNFDKKFTGFVHILGGSGEFKFTEENDWVDGKNYGDNGADGTLENASDASNIKVTKFGTFEVNVDMNTKTYTLSDPLLWGIIGDATPGGWDSETPMNFNKDLNVLTITADLKAGEMKFRANQNWDFNYGGSDGDLEAGGDNIPVAEAGNYTVTLNFNEPGEVTYTLTKN</sequence>
<evidence type="ECO:0000256" key="1">
    <source>
        <dbReference type="SAM" id="SignalP"/>
    </source>
</evidence>
<evidence type="ECO:0000313" key="5">
    <source>
        <dbReference type="Proteomes" id="UP001595805"/>
    </source>
</evidence>
<dbReference type="RefSeq" id="WP_377907057.1">
    <property type="nucleotide sequence ID" value="NZ_JBHRZS010000007.1"/>
</dbReference>
<feature type="chain" id="PRO_5047185023" evidence="1">
    <location>
        <begin position="26"/>
        <end position="347"/>
    </location>
</feature>
<dbReference type="Pfam" id="PF14292">
    <property type="entry name" value="SusE"/>
    <property type="match status" value="1"/>
</dbReference>
<accession>A0ABV8AUN3</accession>
<dbReference type="CDD" id="cd12967">
    <property type="entry name" value="CBM_SusE-F_like_u1"/>
    <property type="match status" value="1"/>
</dbReference>
<organism evidence="4 5">
    <name type="scientific">Algoriphagus namhaensis</name>
    <dbReference type="NCBI Taxonomy" id="915353"/>
    <lineage>
        <taxon>Bacteria</taxon>
        <taxon>Pseudomonadati</taxon>
        <taxon>Bacteroidota</taxon>
        <taxon>Cytophagia</taxon>
        <taxon>Cytophagales</taxon>
        <taxon>Cyclobacteriaceae</taxon>
        <taxon>Algoriphagus</taxon>
    </lineage>
</organism>
<feature type="domain" description="Outer membrane protein SusF/SusE-like C-terminal" evidence="3">
    <location>
        <begin position="259"/>
        <end position="338"/>
    </location>
</feature>
<name>A0ABV8AUN3_9BACT</name>
<evidence type="ECO:0000259" key="3">
    <source>
        <dbReference type="Pfam" id="PF16411"/>
    </source>
</evidence>
<evidence type="ECO:0000259" key="2">
    <source>
        <dbReference type="Pfam" id="PF14292"/>
    </source>
</evidence>
<dbReference type="CDD" id="cd12956">
    <property type="entry name" value="CBM_SusE-F_like"/>
    <property type="match status" value="1"/>
</dbReference>
<keyword evidence="1" id="KW-0732">Signal</keyword>
<reference evidence="5" key="1">
    <citation type="journal article" date="2019" name="Int. J. Syst. Evol. Microbiol.">
        <title>The Global Catalogue of Microorganisms (GCM) 10K type strain sequencing project: providing services to taxonomists for standard genome sequencing and annotation.</title>
        <authorList>
            <consortium name="The Broad Institute Genomics Platform"/>
            <consortium name="The Broad Institute Genome Sequencing Center for Infectious Disease"/>
            <person name="Wu L."/>
            <person name="Ma J."/>
        </authorList>
    </citation>
    <scope>NUCLEOTIDE SEQUENCE [LARGE SCALE GENOMIC DNA]</scope>
    <source>
        <strain evidence="5">CCUG 60523</strain>
    </source>
</reference>
<gene>
    <name evidence="4" type="ORF">ACFOSV_16045</name>
</gene>
<feature type="domain" description="SusE outer membrane protein" evidence="2">
    <location>
        <begin position="30"/>
        <end position="127"/>
    </location>
</feature>